<name>A0AA40EJU0_9PEZI</name>
<feature type="region of interest" description="Disordered" evidence="1">
    <location>
        <begin position="1"/>
        <end position="68"/>
    </location>
</feature>
<feature type="compositionally biased region" description="Basic and acidic residues" evidence="1">
    <location>
        <begin position="32"/>
        <end position="41"/>
    </location>
</feature>
<keyword evidence="3" id="KW-1185">Reference proteome</keyword>
<dbReference type="EMBL" id="JAUKUD010000006">
    <property type="protein sequence ID" value="KAK0740691.1"/>
    <property type="molecule type" value="Genomic_DNA"/>
</dbReference>
<comment type="caution">
    <text evidence="2">The sequence shown here is derived from an EMBL/GenBank/DDBJ whole genome shotgun (WGS) entry which is preliminary data.</text>
</comment>
<organism evidence="2 3">
    <name type="scientific">Schizothecium vesticola</name>
    <dbReference type="NCBI Taxonomy" id="314040"/>
    <lineage>
        <taxon>Eukaryota</taxon>
        <taxon>Fungi</taxon>
        <taxon>Dikarya</taxon>
        <taxon>Ascomycota</taxon>
        <taxon>Pezizomycotina</taxon>
        <taxon>Sordariomycetes</taxon>
        <taxon>Sordariomycetidae</taxon>
        <taxon>Sordariales</taxon>
        <taxon>Schizotheciaceae</taxon>
        <taxon>Schizothecium</taxon>
    </lineage>
</organism>
<feature type="region of interest" description="Disordered" evidence="1">
    <location>
        <begin position="86"/>
        <end position="113"/>
    </location>
</feature>
<evidence type="ECO:0000313" key="2">
    <source>
        <dbReference type="EMBL" id="KAK0740691.1"/>
    </source>
</evidence>
<gene>
    <name evidence="2" type="ORF">B0T18DRAFT_393459</name>
</gene>
<dbReference type="Proteomes" id="UP001172155">
    <property type="component" value="Unassembled WGS sequence"/>
</dbReference>
<dbReference type="AlphaFoldDB" id="A0AA40EJU0"/>
<evidence type="ECO:0000313" key="3">
    <source>
        <dbReference type="Proteomes" id="UP001172155"/>
    </source>
</evidence>
<sequence>MVKQRPMDGPRVSPPSYRCRVGGGGTDQGEPTARRSADGDKPGVATWPGASPDDGREPGVPDLSPQNGKLVHRVEYSLFVHWPVCLATKPSPPPPRTPSRRRPTLDGEENRKPKKIRTMILNVPFWCLIVPAAQLRLPPRLGSWRGKYDAGLVAKEGEKSTSA</sequence>
<protein>
    <submittedName>
        <fullName evidence="2">Uncharacterized protein</fullName>
    </submittedName>
</protein>
<evidence type="ECO:0000256" key="1">
    <source>
        <dbReference type="SAM" id="MobiDB-lite"/>
    </source>
</evidence>
<proteinExistence type="predicted"/>
<accession>A0AA40EJU0</accession>
<reference evidence="2" key="1">
    <citation type="submission" date="2023-06" db="EMBL/GenBank/DDBJ databases">
        <title>Genome-scale phylogeny and comparative genomics of the fungal order Sordariales.</title>
        <authorList>
            <consortium name="Lawrence Berkeley National Laboratory"/>
            <person name="Hensen N."/>
            <person name="Bonometti L."/>
            <person name="Westerberg I."/>
            <person name="Brannstrom I.O."/>
            <person name="Guillou S."/>
            <person name="Cros-Aarteil S."/>
            <person name="Calhoun S."/>
            <person name="Haridas S."/>
            <person name="Kuo A."/>
            <person name="Mondo S."/>
            <person name="Pangilinan J."/>
            <person name="Riley R."/>
            <person name="LaButti K."/>
            <person name="Andreopoulos B."/>
            <person name="Lipzen A."/>
            <person name="Chen C."/>
            <person name="Yanf M."/>
            <person name="Daum C."/>
            <person name="Ng V."/>
            <person name="Clum A."/>
            <person name="Steindorff A."/>
            <person name="Ohm R."/>
            <person name="Martin F."/>
            <person name="Silar P."/>
            <person name="Natvig D."/>
            <person name="Lalanne C."/>
            <person name="Gautier V."/>
            <person name="Ament-velasquez S.L."/>
            <person name="Kruys A."/>
            <person name="Hutchinson M.I."/>
            <person name="Powell A.J."/>
            <person name="Barry K."/>
            <person name="Miller A.N."/>
            <person name="Grigoriev I.V."/>
            <person name="Debuchy R."/>
            <person name="Gladieux P."/>
            <person name="Thoren M.H."/>
            <person name="Johannesson H."/>
        </authorList>
    </citation>
    <scope>NUCLEOTIDE SEQUENCE</scope>
    <source>
        <strain evidence="2">SMH3187-1</strain>
    </source>
</reference>